<dbReference type="AlphaFoldDB" id="A0A938YI65"/>
<sequence>MTAVPTDLAPGTVVTVSGQNFSGCATTDGTAPTPEIPVKVGVLTAEDEMGDLLAETTTAADGSFTVQITIPAVSTAEDQIAIGAQSEDPATGLVYFFALPLSYTGPTATPTAVPAGVGDLAASASDGEKGMLIGLGAAGFLLVAGGATVAVRRREHAQQH</sequence>
<evidence type="ECO:0000313" key="2">
    <source>
        <dbReference type="EMBL" id="MBM9475061.1"/>
    </source>
</evidence>
<keyword evidence="3" id="KW-1185">Reference proteome</keyword>
<name>A0A938YI65_9ACTN</name>
<keyword evidence="1" id="KW-0472">Membrane</keyword>
<evidence type="ECO:0000256" key="1">
    <source>
        <dbReference type="SAM" id="Phobius"/>
    </source>
</evidence>
<keyword evidence="1" id="KW-0812">Transmembrane</keyword>
<dbReference type="Proteomes" id="UP000663801">
    <property type="component" value="Unassembled WGS sequence"/>
</dbReference>
<protein>
    <submittedName>
        <fullName evidence="2">Uncharacterized protein</fullName>
    </submittedName>
</protein>
<proteinExistence type="predicted"/>
<organism evidence="2 3">
    <name type="scientific">Nakamurella flavida</name>
    <dbReference type="NCBI Taxonomy" id="363630"/>
    <lineage>
        <taxon>Bacteria</taxon>
        <taxon>Bacillati</taxon>
        <taxon>Actinomycetota</taxon>
        <taxon>Actinomycetes</taxon>
        <taxon>Nakamurellales</taxon>
        <taxon>Nakamurellaceae</taxon>
        <taxon>Nakamurella</taxon>
    </lineage>
</organism>
<dbReference type="RefSeq" id="WP_205255214.1">
    <property type="nucleotide sequence ID" value="NZ_BAAAPV010000001.1"/>
</dbReference>
<comment type="caution">
    <text evidence="2">The sequence shown here is derived from an EMBL/GenBank/DDBJ whole genome shotgun (WGS) entry which is preliminary data.</text>
</comment>
<gene>
    <name evidence="2" type="ORF">JL107_01250</name>
</gene>
<keyword evidence="1" id="KW-1133">Transmembrane helix</keyword>
<accession>A0A938YI65</accession>
<reference evidence="2" key="1">
    <citation type="submission" date="2021-01" db="EMBL/GenBank/DDBJ databases">
        <title>KCTC 19127 draft genome.</title>
        <authorList>
            <person name="An D."/>
        </authorList>
    </citation>
    <scope>NUCLEOTIDE SEQUENCE</scope>
    <source>
        <strain evidence="2">KCTC 19127</strain>
    </source>
</reference>
<evidence type="ECO:0000313" key="3">
    <source>
        <dbReference type="Proteomes" id="UP000663801"/>
    </source>
</evidence>
<feature type="transmembrane region" description="Helical" evidence="1">
    <location>
        <begin position="131"/>
        <end position="151"/>
    </location>
</feature>
<dbReference type="EMBL" id="JAERWL010000002">
    <property type="protein sequence ID" value="MBM9475061.1"/>
    <property type="molecule type" value="Genomic_DNA"/>
</dbReference>